<organism evidence="4 5">
    <name type="scientific">Lithohypha guttulata</name>
    <dbReference type="NCBI Taxonomy" id="1690604"/>
    <lineage>
        <taxon>Eukaryota</taxon>
        <taxon>Fungi</taxon>
        <taxon>Dikarya</taxon>
        <taxon>Ascomycota</taxon>
        <taxon>Pezizomycotina</taxon>
        <taxon>Eurotiomycetes</taxon>
        <taxon>Chaetothyriomycetidae</taxon>
        <taxon>Chaetothyriales</taxon>
        <taxon>Trichomeriaceae</taxon>
        <taxon>Lithohypha</taxon>
    </lineage>
</organism>
<feature type="region of interest" description="Disordered" evidence="2">
    <location>
        <begin position="70"/>
        <end position="108"/>
    </location>
</feature>
<feature type="region of interest" description="Disordered" evidence="2">
    <location>
        <begin position="240"/>
        <end position="266"/>
    </location>
</feature>
<feature type="compositionally biased region" description="Basic and acidic residues" evidence="2">
    <location>
        <begin position="444"/>
        <end position="453"/>
    </location>
</feature>
<feature type="compositionally biased region" description="Polar residues" evidence="2">
    <location>
        <begin position="70"/>
        <end position="85"/>
    </location>
</feature>
<dbReference type="Proteomes" id="UP001345013">
    <property type="component" value="Unassembled WGS sequence"/>
</dbReference>
<feature type="region of interest" description="Disordered" evidence="2">
    <location>
        <begin position="359"/>
        <end position="516"/>
    </location>
</feature>
<sequence>MATTTATVAESTTRRTLDCEHIGDLPSTLRRSSTVYATPNGFSHLHRHSKKLSLNFPILVPIAHDVPLTASHSPSSLTQSPTATSPYRAGTPASARPLPSPDKVQDETASPDFLTLIAGQERRVMELKEELLKAESELVGLKRQWSMFEAKKKHSELRNKTVQLGPVSPARGASSADDEDAERCRRREARERRMKELGMKEGEVFKAEVNSGKRNGGRVFAGRHTRTLSLLQNTGALAETARNSNRPKSTTESYCPAPPLANAKPATSTTLEDVEYNEVKSSRPSLSRQPTIQELIATSATGTAQLTFGKTYKELAHASRKSLPPGTDVFVKQGKQVYDGVSQGFWNFVEDIRQATVGDEPVTGVPSEHRREVRRSKSTKKLAENPCEKHGRPGAKKGKNSDQHKPEKDNFWKEFGIETPKPSKHADATKRAADMRAGDGPASAKDHESKSSTDSRCPPSLLADLMDINEDDEAWDSWPADSPMAQRHADRRVEIRRASNDVDSSNGQGLKDYKLE</sequence>
<dbReference type="InterPro" id="IPR025122">
    <property type="entry name" value="DUF4048"/>
</dbReference>
<evidence type="ECO:0000313" key="5">
    <source>
        <dbReference type="Proteomes" id="UP001345013"/>
    </source>
</evidence>
<evidence type="ECO:0000256" key="2">
    <source>
        <dbReference type="SAM" id="MobiDB-lite"/>
    </source>
</evidence>
<feature type="compositionally biased region" description="Polar residues" evidence="2">
    <location>
        <begin position="240"/>
        <end position="253"/>
    </location>
</feature>
<name>A0ABR0KC35_9EURO</name>
<accession>A0ABR0KC35</accession>
<feature type="compositionally biased region" description="Basic and acidic residues" evidence="2">
    <location>
        <begin position="381"/>
        <end position="391"/>
    </location>
</feature>
<gene>
    <name evidence="4" type="ORF">LTR24_004415</name>
</gene>
<proteinExistence type="predicted"/>
<dbReference type="EMBL" id="JAVRRG010000045">
    <property type="protein sequence ID" value="KAK5093295.1"/>
    <property type="molecule type" value="Genomic_DNA"/>
</dbReference>
<evidence type="ECO:0000313" key="4">
    <source>
        <dbReference type="EMBL" id="KAK5093295.1"/>
    </source>
</evidence>
<dbReference type="Pfam" id="PF13257">
    <property type="entry name" value="DUF4048"/>
    <property type="match status" value="1"/>
</dbReference>
<feature type="compositionally biased region" description="Basic and acidic residues" evidence="2">
    <location>
        <begin position="399"/>
        <end position="416"/>
    </location>
</feature>
<feature type="compositionally biased region" description="Basic and acidic residues" evidence="2">
    <location>
        <begin position="487"/>
        <end position="500"/>
    </location>
</feature>
<keyword evidence="1" id="KW-0175">Coiled coil</keyword>
<evidence type="ECO:0000256" key="1">
    <source>
        <dbReference type="SAM" id="Coils"/>
    </source>
</evidence>
<keyword evidence="5" id="KW-1185">Reference proteome</keyword>
<evidence type="ECO:0000259" key="3">
    <source>
        <dbReference type="Pfam" id="PF13257"/>
    </source>
</evidence>
<feature type="coiled-coil region" evidence="1">
    <location>
        <begin position="117"/>
        <end position="144"/>
    </location>
</feature>
<comment type="caution">
    <text evidence="4">The sequence shown here is derived from an EMBL/GenBank/DDBJ whole genome shotgun (WGS) entry which is preliminary data.</text>
</comment>
<feature type="compositionally biased region" description="Basic and acidic residues" evidence="2">
    <location>
        <begin position="424"/>
        <end position="437"/>
    </location>
</feature>
<protein>
    <recommendedName>
        <fullName evidence="3">DUF4048 domain-containing protein</fullName>
    </recommendedName>
</protein>
<feature type="domain" description="DUF4048" evidence="3">
    <location>
        <begin position="224"/>
        <end position="487"/>
    </location>
</feature>
<reference evidence="4 5" key="1">
    <citation type="submission" date="2023-08" db="EMBL/GenBank/DDBJ databases">
        <title>Black Yeasts Isolated from many extreme environments.</title>
        <authorList>
            <person name="Coleine C."/>
            <person name="Stajich J.E."/>
            <person name="Selbmann L."/>
        </authorList>
    </citation>
    <scope>NUCLEOTIDE SEQUENCE [LARGE SCALE GENOMIC DNA]</scope>
    <source>
        <strain evidence="4 5">CCFEE 5885</strain>
    </source>
</reference>